<feature type="region of interest" description="Disordered" evidence="14">
    <location>
        <begin position="456"/>
        <end position="486"/>
    </location>
</feature>
<dbReference type="Pfam" id="PF00633">
    <property type="entry name" value="HHH"/>
    <property type="match status" value="1"/>
</dbReference>
<evidence type="ECO:0000256" key="8">
    <source>
        <dbReference type="ARBA" id="ARBA00022801"/>
    </source>
</evidence>
<evidence type="ECO:0000256" key="1">
    <source>
        <dbReference type="ARBA" id="ARBA00000843"/>
    </source>
</evidence>
<evidence type="ECO:0000313" key="17">
    <source>
        <dbReference type="Proteomes" id="UP000603453"/>
    </source>
</evidence>
<dbReference type="OrthoDB" id="10248838at2759"/>
<dbReference type="CDD" id="cd03431">
    <property type="entry name" value="NUDIX_DNA_Glycosylase_C-MutY"/>
    <property type="match status" value="1"/>
</dbReference>
<comment type="catalytic activity">
    <reaction evidence="1 13">
        <text>Hydrolyzes free adenine bases from 7,8-dihydro-8-oxoguanine:adenine mismatched double-stranded DNA, leaving an apurinic site.</text>
        <dbReference type="EC" id="3.2.2.31"/>
    </reaction>
</comment>
<keyword evidence="6" id="KW-0479">Metal-binding</keyword>
<dbReference type="GO" id="GO:0032357">
    <property type="term" value="F:oxidized purine DNA binding"/>
    <property type="evidence" value="ECO:0007669"/>
    <property type="project" value="TreeGrafter"/>
</dbReference>
<dbReference type="EC" id="3.2.2.31" evidence="3 13"/>
<evidence type="ECO:0000256" key="11">
    <source>
        <dbReference type="ARBA" id="ARBA00023204"/>
    </source>
</evidence>
<evidence type="ECO:0000256" key="9">
    <source>
        <dbReference type="ARBA" id="ARBA00023004"/>
    </source>
</evidence>
<keyword evidence="10" id="KW-0411">Iron-sulfur</keyword>
<dbReference type="FunFam" id="1.10.1670.10:FF:000002">
    <property type="entry name" value="Adenine DNA glycosylase"/>
    <property type="match status" value="1"/>
</dbReference>
<dbReference type="InterPro" id="IPR011257">
    <property type="entry name" value="DNA_glycosylase"/>
</dbReference>
<dbReference type="SUPFAM" id="SSF55811">
    <property type="entry name" value="Nudix"/>
    <property type="match status" value="1"/>
</dbReference>
<dbReference type="Gene3D" id="1.10.340.30">
    <property type="entry name" value="Hypothetical protein, domain 2"/>
    <property type="match status" value="1"/>
</dbReference>
<dbReference type="CDD" id="cd00056">
    <property type="entry name" value="ENDO3c"/>
    <property type="match status" value="1"/>
</dbReference>
<evidence type="ECO:0000259" key="15">
    <source>
        <dbReference type="SMART" id="SM00478"/>
    </source>
</evidence>
<dbReference type="GO" id="GO:0046872">
    <property type="term" value="F:metal ion binding"/>
    <property type="evidence" value="ECO:0007669"/>
    <property type="project" value="UniProtKB-UniRule"/>
</dbReference>
<evidence type="ECO:0000256" key="14">
    <source>
        <dbReference type="SAM" id="MobiDB-lite"/>
    </source>
</evidence>
<dbReference type="GO" id="GO:0006298">
    <property type="term" value="P:mismatch repair"/>
    <property type="evidence" value="ECO:0007669"/>
    <property type="project" value="TreeGrafter"/>
</dbReference>
<feature type="domain" description="HhH-GPD" evidence="15">
    <location>
        <begin position="82"/>
        <end position="234"/>
    </location>
</feature>
<dbReference type="Proteomes" id="UP000603453">
    <property type="component" value="Unassembled WGS sequence"/>
</dbReference>
<feature type="compositionally biased region" description="Basic and acidic residues" evidence="14">
    <location>
        <begin position="475"/>
        <end position="486"/>
    </location>
</feature>
<organism evidence="16 17">
    <name type="scientific">Mucor saturninus</name>
    <dbReference type="NCBI Taxonomy" id="64648"/>
    <lineage>
        <taxon>Eukaryota</taxon>
        <taxon>Fungi</taxon>
        <taxon>Fungi incertae sedis</taxon>
        <taxon>Mucoromycota</taxon>
        <taxon>Mucoromycotina</taxon>
        <taxon>Mucoromycetes</taxon>
        <taxon>Mucorales</taxon>
        <taxon>Mucorineae</taxon>
        <taxon>Mucoraceae</taxon>
        <taxon>Mucor</taxon>
    </lineage>
</organism>
<dbReference type="GO" id="GO:0005634">
    <property type="term" value="C:nucleus"/>
    <property type="evidence" value="ECO:0007669"/>
    <property type="project" value="TreeGrafter"/>
</dbReference>
<dbReference type="PANTHER" id="PTHR42944">
    <property type="entry name" value="ADENINE DNA GLYCOSYLASE"/>
    <property type="match status" value="1"/>
</dbReference>
<dbReference type="InterPro" id="IPR004036">
    <property type="entry name" value="Endonuclease-III-like_CS2"/>
</dbReference>
<dbReference type="InterPro" id="IPR003265">
    <property type="entry name" value="HhH-GPD_domain"/>
</dbReference>
<dbReference type="AlphaFoldDB" id="A0A8H7QUP4"/>
<keyword evidence="12 13" id="KW-0326">Glycosidase</keyword>
<dbReference type="SUPFAM" id="SSF48150">
    <property type="entry name" value="DNA-glycosylase"/>
    <property type="match status" value="1"/>
</dbReference>
<protein>
    <recommendedName>
        <fullName evidence="4 13">Adenine DNA glycosylase</fullName>
        <ecNumber evidence="3 13">3.2.2.31</ecNumber>
    </recommendedName>
</protein>
<comment type="function">
    <text evidence="13">Adenine glycosylase active on G-A mispairs.</text>
</comment>
<keyword evidence="9 13" id="KW-0408">Iron</keyword>
<evidence type="ECO:0000256" key="7">
    <source>
        <dbReference type="ARBA" id="ARBA00022763"/>
    </source>
</evidence>
<dbReference type="Pfam" id="PF14815">
    <property type="entry name" value="NUDIX_4"/>
    <property type="match status" value="1"/>
</dbReference>
<dbReference type="PROSITE" id="PS01155">
    <property type="entry name" value="ENDONUCLEASE_III_2"/>
    <property type="match status" value="1"/>
</dbReference>
<dbReference type="InterPro" id="IPR015797">
    <property type="entry name" value="NUDIX_hydrolase-like_dom_sf"/>
</dbReference>
<comment type="cofactor">
    <cofactor evidence="13">
        <name>[4Fe-4S] cluster</name>
        <dbReference type="ChEBI" id="CHEBI:49883"/>
    </cofactor>
    <text evidence="13">Binds 1 [4Fe-4S] cluster.</text>
</comment>
<evidence type="ECO:0000256" key="5">
    <source>
        <dbReference type="ARBA" id="ARBA00022485"/>
    </source>
</evidence>
<keyword evidence="7 13" id="KW-0227">DNA damage</keyword>
<evidence type="ECO:0000256" key="2">
    <source>
        <dbReference type="ARBA" id="ARBA00008343"/>
    </source>
</evidence>
<comment type="similarity">
    <text evidence="2 13">Belongs to the Nth/MutY family.</text>
</comment>
<dbReference type="GO" id="GO:0006285">
    <property type="term" value="P:base-excision repair, AP site formation"/>
    <property type="evidence" value="ECO:0007669"/>
    <property type="project" value="UniProtKB-ARBA"/>
</dbReference>
<accession>A0A8H7QUP4</accession>
<dbReference type="InterPro" id="IPR003651">
    <property type="entry name" value="Endonuclease3_FeS-loop_motif"/>
</dbReference>
<proteinExistence type="inferred from homology"/>
<dbReference type="SMART" id="SM00525">
    <property type="entry name" value="FES"/>
    <property type="match status" value="1"/>
</dbReference>
<keyword evidence="8" id="KW-0378">Hydrolase</keyword>
<name>A0A8H7QUP4_9FUNG</name>
<dbReference type="Gene3D" id="1.10.1670.10">
    <property type="entry name" value="Helix-hairpin-Helix base-excision DNA repair enzymes (C-terminal)"/>
    <property type="match status" value="1"/>
</dbReference>
<evidence type="ECO:0000256" key="13">
    <source>
        <dbReference type="RuleBase" id="RU365096"/>
    </source>
</evidence>
<dbReference type="Pfam" id="PF00730">
    <property type="entry name" value="HhH-GPD"/>
    <property type="match status" value="1"/>
</dbReference>
<dbReference type="EMBL" id="JAEPRD010000101">
    <property type="protein sequence ID" value="KAG2199098.1"/>
    <property type="molecule type" value="Genomic_DNA"/>
</dbReference>
<dbReference type="GO" id="GO:0035485">
    <property type="term" value="F:adenine/guanine mispair binding"/>
    <property type="evidence" value="ECO:0007669"/>
    <property type="project" value="TreeGrafter"/>
</dbReference>
<dbReference type="InterPro" id="IPR044298">
    <property type="entry name" value="MIG/MutY"/>
</dbReference>
<dbReference type="GO" id="GO:0051539">
    <property type="term" value="F:4 iron, 4 sulfur cluster binding"/>
    <property type="evidence" value="ECO:0007669"/>
    <property type="project" value="UniProtKB-UniRule"/>
</dbReference>
<evidence type="ECO:0000256" key="12">
    <source>
        <dbReference type="ARBA" id="ARBA00023295"/>
    </source>
</evidence>
<feature type="compositionally biased region" description="Basic residues" evidence="14">
    <location>
        <begin position="464"/>
        <end position="474"/>
    </location>
</feature>
<dbReference type="PANTHER" id="PTHR42944:SF1">
    <property type="entry name" value="ADENINE DNA GLYCOSYLASE"/>
    <property type="match status" value="1"/>
</dbReference>
<keyword evidence="11" id="KW-0234">DNA repair</keyword>
<evidence type="ECO:0000256" key="3">
    <source>
        <dbReference type="ARBA" id="ARBA00012045"/>
    </source>
</evidence>
<comment type="caution">
    <text evidence="16">The sequence shown here is derived from an EMBL/GenBank/DDBJ whole genome shotgun (WGS) entry which is preliminary data.</text>
</comment>
<evidence type="ECO:0000313" key="16">
    <source>
        <dbReference type="EMBL" id="KAG2199098.1"/>
    </source>
</evidence>
<dbReference type="InterPro" id="IPR000445">
    <property type="entry name" value="HhH_motif"/>
</dbReference>
<gene>
    <name evidence="16" type="ORF">INT47_005102</name>
</gene>
<sequence length="486" mass="55809">MTVNKCQELNDIEECVNSNRLYHSDKYHEISEVEQTRIQKDLLDWYHVEKRLTMPWRKDNDLSWDRQALGQRAYEVWVSEIMLQQTQVATVISFYNRWMEAFPTIHDLASADIERVNTLWAGLGYYSRAKRLWEGAQKVVNQLDGLLPNNAKDLQAEIPGVGRYTAGAVASIVFGQSTPVVDGNVIRVLARIRAIHADPKKAKTIDLFWDIAASLVPQSKPGDFNQALMELGARVCTPQNPDCSHCPIQKDCRAFKQLELVKSLSKNGFFAEKKKRKQIEIEHECSTCHALDTNLVEDDYTVTRYPLKVEKKAPRDEECAVSIVERISPNKEPLYLISKRPETGLLAGLWEFPTLELTSLESKYNERVKGSSEYLKMRYGLEFDTTPHRQDLGNVVHLFSHIRKVYHIEWIQYEHGKDLDDEKDVKWVTLEELKISPIPTGLKKALKLLEKYKTTTSTPLTKKTPVKKAPVKRTIKTEDTPTKRAA</sequence>
<keyword evidence="5" id="KW-0004">4Fe-4S</keyword>
<dbReference type="SMART" id="SM00478">
    <property type="entry name" value="ENDO3c"/>
    <property type="match status" value="1"/>
</dbReference>
<dbReference type="GO" id="GO:0000701">
    <property type="term" value="F:purine-specific mismatch base pair DNA N-glycosylase activity"/>
    <property type="evidence" value="ECO:0007669"/>
    <property type="project" value="UniProtKB-EC"/>
</dbReference>
<evidence type="ECO:0000256" key="4">
    <source>
        <dbReference type="ARBA" id="ARBA00022023"/>
    </source>
</evidence>
<dbReference type="InterPro" id="IPR023170">
    <property type="entry name" value="HhH_base_excis_C"/>
</dbReference>
<keyword evidence="17" id="KW-1185">Reference proteome</keyword>
<dbReference type="Gene3D" id="3.90.79.10">
    <property type="entry name" value="Nucleoside Triphosphate Pyrophosphohydrolase"/>
    <property type="match status" value="1"/>
</dbReference>
<dbReference type="GO" id="GO:0034039">
    <property type="term" value="F:8-oxo-7,8-dihydroguanine DNA N-glycosylase activity"/>
    <property type="evidence" value="ECO:0007669"/>
    <property type="project" value="TreeGrafter"/>
</dbReference>
<reference evidence="16" key="1">
    <citation type="submission" date="2020-12" db="EMBL/GenBank/DDBJ databases">
        <title>Metabolic potential, ecology and presence of endohyphal bacteria is reflected in genomic diversity of Mucoromycotina.</title>
        <authorList>
            <person name="Muszewska A."/>
            <person name="Okrasinska A."/>
            <person name="Steczkiewicz K."/>
            <person name="Drgas O."/>
            <person name="Orlowska M."/>
            <person name="Perlinska-Lenart U."/>
            <person name="Aleksandrzak-Piekarczyk T."/>
            <person name="Szatraj K."/>
            <person name="Zielenkiewicz U."/>
            <person name="Pilsyk S."/>
            <person name="Malc E."/>
            <person name="Mieczkowski P."/>
            <person name="Kruszewska J.S."/>
            <person name="Biernat P."/>
            <person name="Pawlowska J."/>
        </authorList>
    </citation>
    <scope>NUCLEOTIDE SEQUENCE</scope>
    <source>
        <strain evidence="16">WA0000017839</strain>
    </source>
</reference>
<dbReference type="InterPro" id="IPR029119">
    <property type="entry name" value="MutY_C"/>
</dbReference>
<evidence type="ECO:0000256" key="10">
    <source>
        <dbReference type="ARBA" id="ARBA00023014"/>
    </source>
</evidence>
<evidence type="ECO:0000256" key="6">
    <source>
        <dbReference type="ARBA" id="ARBA00022723"/>
    </source>
</evidence>
<dbReference type="FunFam" id="1.10.340.30:FF:000002">
    <property type="entry name" value="Adenine DNA glycosylase"/>
    <property type="match status" value="1"/>
</dbReference>